<name>A0A0D2IXW6_9CHLO</name>
<dbReference type="KEGG" id="mng:MNEG_15197"/>
<dbReference type="Proteomes" id="UP000054498">
    <property type="component" value="Unassembled WGS sequence"/>
</dbReference>
<evidence type="ECO:0000313" key="2">
    <source>
        <dbReference type="Proteomes" id="UP000054498"/>
    </source>
</evidence>
<keyword evidence="2" id="KW-1185">Reference proteome</keyword>
<dbReference type="GeneID" id="25732834"/>
<reference evidence="1 2" key="1">
    <citation type="journal article" date="2013" name="BMC Genomics">
        <title>Reconstruction of the lipid metabolism for the microalga Monoraphidium neglectum from its genome sequence reveals characteristics suitable for biofuel production.</title>
        <authorList>
            <person name="Bogen C."/>
            <person name="Al-Dilaimi A."/>
            <person name="Albersmeier A."/>
            <person name="Wichmann J."/>
            <person name="Grundmann M."/>
            <person name="Rupp O."/>
            <person name="Lauersen K.J."/>
            <person name="Blifernez-Klassen O."/>
            <person name="Kalinowski J."/>
            <person name="Goesmann A."/>
            <person name="Mussgnug J.H."/>
            <person name="Kruse O."/>
        </authorList>
    </citation>
    <scope>NUCLEOTIDE SEQUENCE [LARGE SCALE GENOMIC DNA]</scope>
    <source>
        <strain evidence="1 2">SAG 48.87</strain>
    </source>
</reference>
<dbReference type="RefSeq" id="XP_013891787.1">
    <property type="nucleotide sequence ID" value="XM_014036333.1"/>
</dbReference>
<protein>
    <submittedName>
        <fullName evidence="1">Uncharacterized protein</fullName>
    </submittedName>
</protein>
<evidence type="ECO:0000313" key="1">
    <source>
        <dbReference type="EMBL" id="KIY92767.1"/>
    </source>
</evidence>
<gene>
    <name evidence="1" type="ORF">MNEG_15197</name>
</gene>
<organism evidence="1 2">
    <name type="scientific">Monoraphidium neglectum</name>
    <dbReference type="NCBI Taxonomy" id="145388"/>
    <lineage>
        <taxon>Eukaryota</taxon>
        <taxon>Viridiplantae</taxon>
        <taxon>Chlorophyta</taxon>
        <taxon>core chlorophytes</taxon>
        <taxon>Chlorophyceae</taxon>
        <taxon>CS clade</taxon>
        <taxon>Sphaeropleales</taxon>
        <taxon>Selenastraceae</taxon>
        <taxon>Monoraphidium</taxon>
    </lineage>
</organism>
<sequence length="59" mass="5892">EGASVSWEGVGETRMVSLKAEGGGRPEVGCVAVATDSMLRRGSRPQGAAVFCLAAALAA</sequence>
<feature type="non-terminal residue" evidence="1">
    <location>
        <position position="1"/>
    </location>
</feature>
<proteinExistence type="predicted"/>
<dbReference type="EMBL" id="KK105335">
    <property type="protein sequence ID" value="KIY92767.1"/>
    <property type="molecule type" value="Genomic_DNA"/>
</dbReference>
<dbReference type="AlphaFoldDB" id="A0A0D2IXW6"/>
<accession>A0A0D2IXW6</accession>